<reference evidence="2" key="1">
    <citation type="submission" date="2020-02" db="EMBL/GenBank/DDBJ databases">
        <authorList>
            <person name="Meier V. D."/>
        </authorList>
    </citation>
    <scope>NUCLEOTIDE SEQUENCE</scope>
    <source>
        <strain evidence="2">AVDCRST_MAG65</strain>
    </source>
</reference>
<name>A0A6J4SH03_9ACTN</name>
<protein>
    <submittedName>
        <fullName evidence="2">Uncharacterized protein</fullName>
    </submittedName>
</protein>
<dbReference type="EMBL" id="CADCVL010000370">
    <property type="protein sequence ID" value="CAA9493359.1"/>
    <property type="molecule type" value="Genomic_DNA"/>
</dbReference>
<accession>A0A6J4SH03</accession>
<sequence length="69" mass="7139">WRSPRRWSSTCCANAVRATRSPRPTRSCRVRSTPTSTEACCRSSASTQATSSSSPEAAAEAASAASSGS</sequence>
<gene>
    <name evidence="2" type="ORF">AVDCRST_MAG65-2156</name>
</gene>
<organism evidence="2">
    <name type="scientific">uncultured Solirubrobacteraceae bacterium</name>
    <dbReference type="NCBI Taxonomy" id="1162706"/>
    <lineage>
        <taxon>Bacteria</taxon>
        <taxon>Bacillati</taxon>
        <taxon>Actinomycetota</taxon>
        <taxon>Thermoleophilia</taxon>
        <taxon>Solirubrobacterales</taxon>
        <taxon>Solirubrobacteraceae</taxon>
        <taxon>environmental samples</taxon>
    </lineage>
</organism>
<dbReference type="AlphaFoldDB" id="A0A6J4SH03"/>
<feature type="compositionally biased region" description="Low complexity" evidence="1">
    <location>
        <begin position="43"/>
        <end position="69"/>
    </location>
</feature>
<evidence type="ECO:0000313" key="2">
    <source>
        <dbReference type="EMBL" id="CAA9493359.1"/>
    </source>
</evidence>
<proteinExistence type="predicted"/>
<evidence type="ECO:0000256" key="1">
    <source>
        <dbReference type="SAM" id="MobiDB-lite"/>
    </source>
</evidence>
<feature type="region of interest" description="Disordered" evidence="1">
    <location>
        <begin position="39"/>
        <end position="69"/>
    </location>
</feature>
<feature type="non-terminal residue" evidence="2">
    <location>
        <position position="69"/>
    </location>
</feature>
<feature type="non-terminal residue" evidence="2">
    <location>
        <position position="1"/>
    </location>
</feature>